<dbReference type="AlphaFoldDB" id="A0A380C8A9"/>
<organism evidence="1 2">
    <name type="scientific">Sphingobacterium spiritivorum</name>
    <name type="common">Flavobacterium spiritivorum</name>
    <dbReference type="NCBI Taxonomy" id="258"/>
    <lineage>
        <taxon>Bacteria</taxon>
        <taxon>Pseudomonadati</taxon>
        <taxon>Bacteroidota</taxon>
        <taxon>Sphingobacteriia</taxon>
        <taxon>Sphingobacteriales</taxon>
        <taxon>Sphingobacteriaceae</taxon>
        <taxon>Sphingobacterium</taxon>
    </lineage>
</organism>
<protein>
    <submittedName>
        <fullName evidence="1">Uncharacterized protein conserved in bacteria</fullName>
    </submittedName>
</protein>
<dbReference type="EMBL" id="UGYW01000002">
    <property type="protein sequence ID" value="SUJ15017.1"/>
    <property type="molecule type" value="Genomic_DNA"/>
</dbReference>
<sequence>MEETRNGVKVLYAKSRAEWRQWLADNHQAADSVWLVVFRKESAVQSVLYSEAVEEALCYGWIDSLKKKREPDGCFQFFSKRKAKSNWSAVNKNKIALLIEQNLMTDAGLEVVDMARKNGMWDASDNAENLLIPADLEHAFLINKEAYKNWESFSRTSKKEILKWIYNAKRPETRQRRIEETISLATENKRAK</sequence>
<dbReference type="Proteomes" id="UP000254893">
    <property type="component" value="Unassembled WGS sequence"/>
</dbReference>
<reference evidence="1 2" key="1">
    <citation type="submission" date="2018-06" db="EMBL/GenBank/DDBJ databases">
        <authorList>
            <consortium name="Pathogen Informatics"/>
            <person name="Doyle S."/>
        </authorList>
    </citation>
    <scope>NUCLEOTIDE SEQUENCE [LARGE SCALE GENOMIC DNA]</scope>
    <source>
        <strain evidence="1 2">NCTC11388</strain>
    </source>
</reference>
<evidence type="ECO:0000313" key="1">
    <source>
        <dbReference type="EMBL" id="SUJ15017.1"/>
    </source>
</evidence>
<evidence type="ECO:0000313" key="2">
    <source>
        <dbReference type="Proteomes" id="UP000254893"/>
    </source>
</evidence>
<accession>A0A380C8A9</accession>
<name>A0A380C8A9_SPHSI</name>
<gene>
    <name evidence="1" type="ORF">NCTC11388_02422</name>
</gene>
<dbReference type="Pfam" id="PF13376">
    <property type="entry name" value="OmdA"/>
    <property type="match status" value="1"/>
</dbReference>
<proteinExistence type="predicted"/>
<dbReference type="RefSeq" id="WP_115170293.1">
    <property type="nucleotide sequence ID" value="NZ_UGYW01000002.1"/>
</dbReference>